<dbReference type="AlphaFoldDB" id="A0A9N9P3C4"/>
<feature type="non-terminal residue" evidence="1">
    <location>
        <position position="47"/>
    </location>
</feature>
<sequence>SFFDNVSGYNSMRDIVLEGTKGSAANIPTLHPQSYNLTNLYFVNIFT</sequence>
<feature type="non-terminal residue" evidence="1">
    <location>
        <position position="1"/>
    </location>
</feature>
<evidence type="ECO:0000313" key="2">
    <source>
        <dbReference type="Proteomes" id="UP000789405"/>
    </source>
</evidence>
<keyword evidence="2" id="KW-1185">Reference proteome</keyword>
<organism evidence="1 2">
    <name type="scientific">Dentiscutata erythropus</name>
    <dbReference type="NCBI Taxonomy" id="1348616"/>
    <lineage>
        <taxon>Eukaryota</taxon>
        <taxon>Fungi</taxon>
        <taxon>Fungi incertae sedis</taxon>
        <taxon>Mucoromycota</taxon>
        <taxon>Glomeromycotina</taxon>
        <taxon>Glomeromycetes</taxon>
        <taxon>Diversisporales</taxon>
        <taxon>Gigasporaceae</taxon>
        <taxon>Dentiscutata</taxon>
    </lineage>
</organism>
<reference evidence="1" key="1">
    <citation type="submission" date="2021-06" db="EMBL/GenBank/DDBJ databases">
        <authorList>
            <person name="Kallberg Y."/>
            <person name="Tangrot J."/>
            <person name="Rosling A."/>
        </authorList>
    </citation>
    <scope>NUCLEOTIDE SEQUENCE</scope>
    <source>
        <strain evidence="1">MA453B</strain>
    </source>
</reference>
<name>A0A9N9P3C4_9GLOM</name>
<proteinExistence type="predicted"/>
<accession>A0A9N9P3C4</accession>
<evidence type="ECO:0000313" key="1">
    <source>
        <dbReference type="EMBL" id="CAG8787838.1"/>
    </source>
</evidence>
<gene>
    <name evidence="1" type="ORF">DERYTH_LOCUS20782</name>
</gene>
<dbReference type="Proteomes" id="UP000789405">
    <property type="component" value="Unassembled WGS sequence"/>
</dbReference>
<comment type="caution">
    <text evidence="1">The sequence shown here is derived from an EMBL/GenBank/DDBJ whole genome shotgun (WGS) entry which is preliminary data.</text>
</comment>
<protein>
    <submittedName>
        <fullName evidence="1">2294_t:CDS:1</fullName>
    </submittedName>
</protein>
<dbReference type="EMBL" id="CAJVPY010025172">
    <property type="protein sequence ID" value="CAG8787838.1"/>
    <property type="molecule type" value="Genomic_DNA"/>
</dbReference>